<feature type="binding site" evidence="4">
    <location>
        <position position="100"/>
    </location>
    <ligand>
        <name>substrate</name>
    </ligand>
</feature>
<comment type="cofactor">
    <cofactor evidence="1">
        <name>Mg(2+)</name>
        <dbReference type="ChEBI" id="CHEBI:18420"/>
    </cofactor>
</comment>
<feature type="domain" description="HpcH/HpaI aldolase/citrate lyase" evidence="6">
    <location>
        <begin position="36"/>
        <end position="265"/>
    </location>
</feature>
<dbReference type="InterPro" id="IPR005000">
    <property type="entry name" value="Aldolase/citrate-lyase_domain"/>
</dbReference>
<dbReference type="PANTHER" id="PTHR32308:SF0">
    <property type="entry name" value="HPCH_HPAI ALDOLASE_CITRATE LYASE DOMAIN-CONTAINING PROTEIN"/>
    <property type="match status" value="1"/>
</dbReference>
<dbReference type="InterPro" id="IPR040442">
    <property type="entry name" value="Pyrv_kinase-like_dom_sf"/>
</dbReference>
<feature type="binding site" evidence="4">
    <location>
        <position position="162"/>
    </location>
    <ligand>
        <name>substrate</name>
    </ligand>
</feature>
<dbReference type="Pfam" id="PF03328">
    <property type="entry name" value="HpcH_HpaI"/>
    <property type="match status" value="1"/>
</dbReference>
<dbReference type="PANTHER" id="PTHR32308">
    <property type="entry name" value="LYASE BETA SUBUNIT, PUTATIVE (AFU_ORTHOLOGUE AFUA_4G13030)-RELATED"/>
    <property type="match status" value="1"/>
</dbReference>
<comment type="caution">
    <text evidence="7">The sequence shown here is derived from an EMBL/GenBank/DDBJ whole genome shotgun (WGS) entry which is preliminary data.</text>
</comment>
<dbReference type="GO" id="GO:0006107">
    <property type="term" value="P:oxaloacetate metabolic process"/>
    <property type="evidence" value="ECO:0007669"/>
    <property type="project" value="TreeGrafter"/>
</dbReference>
<dbReference type="PIRSF" id="PIRSF015582">
    <property type="entry name" value="Cit_lyase_B"/>
    <property type="match status" value="1"/>
</dbReference>
<evidence type="ECO:0000256" key="4">
    <source>
        <dbReference type="PIRSR" id="PIRSR015582-1"/>
    </source>
</evidence>
<evidence type="ECO:0000256" key="3">
    <source>
        <dbReference type="ARBA" id="ARBA00022842"/>
    </source>
</evidence>
<dbReference type="Gene3D" id="3.20.20.60">
    <property type="entry name" value="Phosphoenolpyruvate-binding domains"/>
    <property type="match status" value="1"/>
</dbReference>
<name>A0A8H7Y440_PSICU</name>
<keyword evidence="2 5" id="KW-0479">Metal-binding</keyword>
<reference evidence="7" key="1">
    <citation type="submission" date="2021-02" db="EMBL/GenBank/DDBJ databases">
        <title>Psilocybe cubensis genome.</title>
        <authorList>
            <person name="Mckernan K.J."/>
            <person name="Crawford S."/>
            <person name="Trippe A."/>
            <person name="Kane L.T."/>
            <person name="Mclaughlin S."/>
        </authorList>
    </citation>
    <scope>NUCLEOTIDE SEQUENCE [LARGE SCALE GENOMIC DNA]</scope>
    <source>
        <strain evidence="7">MGC-MH-2018</strain>
    </source>
</reference>
<evidence type="ECO:0000313" key="7">
    <source>
        <dbReference type="EMBL" id="KAG5170760.1"/>
    </source>
</evidence>
<accession>A0A8H7Y440</accession>
<feature type="binding site" evidence="5">
    <location>
        <position position="197"/>
    </location>
    <ligand>
        <name>Mg(2+)</name>
        <dbReference type="ChEBI" id="CHEBI:18420"/>
    </ligand>
</feature>
<sequence>MISTLQRPLLNAKSYLKCNPAVNKARRLSSKTSLHRSYLYVPTSSDRMLNKSITSGSDVIIYDLEDSVSPAPADKLAARKRLREFLERSADLHGLHVAVRVNDVTTPFFREDITQIVSHPLVKSMILPKIHSTTDLDYISDAVSIARRRLKTPHLNVIPSIESAKGMWNLGSIASWRSSCGGITGGSLSALLFAAEDYCADTGIIRTTSRRELLYTRSQIVITAKAFGLEAIDMVCVDFRDLDILREECDDGRQLGFTGKQAIHPSQVAVINATYVPTNAEILRASQIIQAMKRAHESQKGAADLNGKMIDAPMIKQANKVLQIAKTAGLTIPHLPE</sequence>
<dbReference type="EMBL" id="JAFIQS010000004">
    <property type="protein sequence ID" value="KAG5170760.1"/>
    <property type="molecule type" value="Genomic_DNA"/>
</dbReference>
<dbReference type="InterPro" id="IPR011206">
    <property type="entry name" value="Citrate_lyase_beta/mcl1/mcl2"/>
</dbReference>
<organism evidence="7">
    <name type="scientific">Psilocybe cubensis</name>
    <name type="common">Psychedelic mushroom</name>
    <name type="synonym">Stropharia cubensis</name>
    <dbReference type="NCBI Taxonomy" id="181762"/>
    <lineage>
        <taxon>Eukaryota</taxon>
        <taxon>Fungi</taxon>
        <taxon>Dikarya</taxon>
        <taxon>Basidiomycota</taxon>
        <taxon>Agaricomycotina</taxon>
        <taxon>Agaricomycetes</taxon>
        <taxon>Agaricomycetidae</taxon>
        <taxon>Agaricales</taxon>
        <taxon>Agaricineae</taxon>
        <taxon>Strophariaceae</taxon>
        <taxon>Psilocybe</taxon>
    </lineage>
</organism>
<dbReference type="InterPro" id="IPR015813">
    <property type="entry name" value="Pyrv/PenolPyrv_kinase-like_dom"/>
</dbReference>
<dbReference type="SUPFAM" id="SSF51621">
    <property type="entry name" value="Phosphoenolpyruvate/pyruvate domain"/>
    <property type="match status" value="1"/>
</dbReference>
<dbReference type="GO" id="GO:0000287">
    <property type="term" value="F:magnesium ion binding"/>
    <property type="evidence" value="ECO:0007669"/>
    <property type="project" value="TreeGrafter"/>
</dbReference>
<protein>
    <recommendedName>
        <fullName evidence="6">HpcH/HpaI aldolase/citrate lyase domain-containing protein</fullName>
    </recommendedName>
</protein>
<keyword evidence="3 5" id="KW-0460">Magnesium</keyword>
<proteinExistence type="predicted"/>
<evidence type="ECO:0000256" key="5">
    <source>
        <dbReference type="PIRSR" id="PIRSR015582-2"/>
    </source>
</evidence>
<evidence type="ECO:0000256" key="1">
    <source>
        <dbReference type="ARBA" id="ARBA00001946"/>
    </source>
</evidence>
<gene>
    <name evidence="7" type="ORF">JR316_005151</name>
</gene>
<evidence type="ECO:0000256" key="2">
    <source>
        <dbReference type="ARBA" id="ARBA00022723"/>
    </source>
</evidence>
<feature type="binding site" evidence="5">
    <location>
        <position position="162"/>
    </location>
    <ligand>
        <name>Mg(2+)</name>
        <dbReference type="ChEBI" id="CHEBI:18420"/>
    </ligand>
</feature>
<evidence type="ECO:0000259" key="6">
    <source>
        <dbReference type="Pfam" id="PF03328"/>
    </source>
</evidence>
<dbReference type="GO" id="GO:0003824">
    <property type="term" value="F:catalytic activity"/>
    <property type="evidence" value="ECO:0007669"/>
    <property type="project" value="InterPro"/>
</dbReference>
<dbReference type="AlphaFoldDB" id="A0A8H7Y440"/>